<keyword evidence="2" id="KW-1185">Reference proteome</keyword>
<evidence type="ECO:0000313" key="1">
    <source>
        <dbReference type="EMBL" id="KAJ9657492.1"/>
    </source>
</evidence>
<dbReference type="EMBL" id="JAPDRQ010000063">
    <property type="protein sequence ID" value="KAJ9657492.1"/>
    <property type="molecule type" value="Genomic_DNA"/>
</dbReference>
<reference evidence="1" key="1">
    <citation type="submission" date="2022-10" db="EMBL/GenBank/DDBJ databases">
        <title>Culturing micro-colonial fungi from biological soil crusts in the Mojave desert and describing Neophaeococcomyces mojavensis, and introducing the new genera and species Taxawa tesnikishii.</title>
        <authorList>
            <person name="Kurbessoian T."/>
            <person name="Stajich J.E."/>
        </authorList>
    </citation>
    <scope>NUCLEOTIDE SEQUENCE</scope>
    <source>
        <strain evidence="1">JES_112</strain>
    </source>
</reference>
<dbReference type="Proteomes" id="UP001172386">
    <property type="component" value="Unassembled WGS sequence"/>
</dbReference>
<protein>
    <submittedName>
        <fullName evidence="1">Uncharacterized protein</fullName>
    </submittedName>
</protein>
<gene>
    <name evidence="1" type="ORF">H2198_004253</name>
</gene>
<comment type="caution">
    <text evidence="1">The sequence shown here is derived from an EMBL/GenBank/DDBJ whole genome shotgun (WGS) entry which is preliminary data.</text>
</comment>
<organism evidence="1 2">
    <name type="scientific">Neophaeococcomyces mojaviensis</name>
    <dbReference type="NCBI Taxonomy" id="3383035"/>
    <lineage>
        <taxon>Eukaryota</taxon>
        <taxon>Fungi</taxon>
        <taxon>Dikarya</taxon>
        <taxon>Ascomycota</taxon>
        <taxon>Pezizomycotina</taxon>
        <taxon>Eurotiomycetes</taxon>
        <taxon>Chaetothyriomycetidae</taxon>
        <taxon>Chaetothyriales</taxon>
        <taxon>Chaetothyriales incertae sedis</taxon>
        <taxon>Neophaeococcomyces</taxon>
    </lineage>
</organism>
<name>A0ACC3A909_9EURO</name>
<sequence length="447" mass="50599">MADEVRTSERTLAPADNEPEWVEKGLRAAHCRATGDAFIELFKVLGIPESFTLERVHSVSHSFGATTDSEGSRAWFHFLCKLVQISHDAKDADKAPKIFYHPEANPAVRALGDRTNEGQPRPTSSIELKILPQADYSYLRSGFFLRTTPAGNITLACFGPTEQVRLRIQHFIDSKAWIDVEREPYILFDLVLEGLFLEIDRNVWNMNTLFGALEHRTLENANSKTRTTIPKTVFVELHNLAKHMTHLSEAIQSGLLLIDSVLMRVKTLESNSGPNLARTSSYGSGSTLTTNDVRQQLRDSFEYRRSLYQSTRLRLESLQKRIENCIMLSFNLVTQQDSLVMIQDSSSMKIIAAITMLFLPTTAVAGVVGSQLFQTSFADTDGTWTVLTTPLFKWLWWLNVPLTVVVVILAWAWRKHSHSEHQEPRLQPKPIRRPTFLSIARSMSSKV</sequence>
<proteinExistence type="predicted"/>
<accession>A0ACC3A909</accession>
<evidence type="ECO:0000313" key="2">
    <source>
        <dbReference type="Proteomes" id="UP001172386"/>
    </source>
</evidence>